<dbReference type="SUPFAM" id="SSF56219">
    <property type="entry name" value="DNase I-like"/>
    <property type="match status" value="1"/>
</dbReference>
<dbReference type="InterPro" id="IPR004808">
    <property type="entry name" value="AP_endonuc_1"/>
</dbReference>
<dbReference type="GO" id="GO:0008311">
    <property type="term" value="F:double-stranded DNA 3'-5' DNA exonuclease activity"/>
    <property type="evidence" value="ECO:0007669"/>
    <property type="project" value="UniProtKB-EC"/>
</dbReference>
<dbReference type="InterPro" id="IPR020848">
    <property type="entry name" value="AP_endonuclease_F1_CS"/>
</dbReference>
<evidence type="ECO:0000256" key="2">
    <source>
        <dbReference type="ARBA" id="ARBA00001946"/>
    </source>
</evidence>
<keyword evidence="5 8" id="KW-0378">Hydrolase</keyword>
<dbReference type="PANTHER" id="PTHR22748:SF6">
    <property type="entry name" value="DNA-(APURINIC OR APYRIMIDINIC SITE) ENDONUCLEASE"/>
    <property type="match status" value="1"/>
</dbReference>
<evidence type="ECO:0000259" key="7">
    <source>
        <dbReference type="Pfam" id="PF03372"/>
    </source>
</evidence>
<comment type="cofactor">
    <cofactor evidence="2">
        <name>Mg(2+)</name>
        <dbReference type="ChEBI" id="CHEBI:18420"/>
    </cofactor>
</comment>
<gene>
    <name evidence="8" type="ORF">ACHKAR_16550</name>
</gene>
<evidence type="ECO:0000256" key="3">
    <source>
        <dbReference type="ARBA" id="ARBA00007092"/>
    </source>
</evidence>
<dbReference type="EMBL" id="JBIPKE010000019">
    <property type="protein sequence ID" value="MFH6985067.1"/>
    <property type="molecule type" value="Genomic_DNA"/>
</dbReference>
<dbReference type="Gene3D" id="3.60.10.10">
    <property type="entry name" value="Endonuclease/exonuclease/phosphatase"/>
    <property type="match status" value="1"/>
</dbReference>
<dbReference type="PROSITE" id="PS00728">
    <property type="entry name" value="AP_NUCLEASE_F1_3"/>
    <property type="match status" value="1"/>
</dbReference>
<evidence type="ECO:0000256" key="1">
    <source>
        <dbReference type="ARBA" id="ARBA00001936"/>
    </source>
</evidence>
<dbReference type="CDD" id="cd09087">
    <property type="entry name" value="Ape1-like_AP-endo"/>
    <property type="match status" value="1"/>
</dbReference>
<accession>A0ABW7NBQ6</accession>
<keyword evidence="6" id="KW-0460">Magnesium</keyword>
<reference evidence="8 9" key="1">
    <citation type="journal article" date="2013" name="Int. J. Syst. Evol. Microbiol.">
        <title>Marinoscillum luteum sp. nov., isolated from marine sediment.</title>
        <authorList>
            <person name="Cha I.T."/>
            <person name="Park S.J."/>
            <person name="Kim S.J."/>
            <person name="Kim J.G."/>
            <person name="Jung M.Y."/>
            <person name="Shin K.S."/>
            <person name="Kwon K.K."/>
            <person name="Yang S.H."/>
            <person name="Seo Y.S."/>
            <person name="Rhee S.K."/>
        </authorList>
    </citation>
    <scope>NUCLEOTIDE SEQUENCE [LARGE SCALE GENOMIC DNA]</scope>
    <source>
        <strain evidence="8 9">KCTC 23939</strain>
    </source>
</reference>
<dbReference type="PROSITE" id="PS00726">
    <property type="entry name" value="AP_NUCLEASE_F1_1"/>
    <property type="match status" value="1"/>
</dbReference>
<sequence length="259" mass="29838">MAELHLVSWNVNGIRAIIKKDFLKDIKEMDPDILCLQETKAQPEDARTALELLPQYKSYLNSSKARKGYSGTAILTKEEPLEVTYDLGIEEYDQEGRVITAEFDKFFLVTVYTPNSGEGMKRLDFRAEWDKVFREHLEALNEKKPVIVCGDLNVAHTELDIARAKANYNKTSGYTQTEIDGMDNLINAGFIDTFRHFHPEEIKYSWWNYKFKARERNVGWRIDYFLVSKELGPALQSAHIYNDRFGSDHCPVGIKLSNG</sequence>
<evidence type="ECO:0000256" key="6">
    <source>
        <dbReference type="ARBA" id="ARBA00022842"/>
    </source>
</evidence>
<feature type="domain" description="Endonuclease/exonuclease/phosphatase" evidence="7">
    <location>
        <begin position="7"/>
        <end position="249"/>
    </location>
</feature>
<name>A0ABW7NBQ6_9BACT</name>
<dbReference type="Pfam" id="PF03372">
    <property type="entry name" value="Exo_endo_phos"/>
    <property type="match status" value="1"/>
</dbReference>
<dbReference type="InterPro" id="IPR036691">
    <property type="entry name" value="Endo/exonu/phosph_ase_sf"/>
</dbReference>
<dbReference type="PANTHER" id="PTHR22748">
    <property type="entry name" value="AP ENDONUCLEASE"/>
    <property type="match status" value="1"/>
</dbReference>
<evidence type="ECO:0000313" key="8">
    <source>
        <dbReference type="EMBL" id="MFH6985067.1"/>
    </source>
</evidence>
<evidence type="ECO:0000256" key="4">
    <source>
        <dbReference type="ARBA" id="ARBA00022723"/>
    </source>
</evidence>
<dbReference type="PROSITE" id="PS51435">
    <property type="entry name" value="AP_NUCLEASE_F1_4"/>
    <property type="match status" value="1"/>
</dbReference>
<keyword evidence="4" id="KW-0479">Metal-binding</keyword>
<dbReference type="NCBIfam" id="TIGR00195">
    <property type="entry name" value="exoDNase_III"/>
    <property type="match status" value="1"/>
</dbReference>
<keyword evidence="9" id="KW-1185">Reference proteome</keyword>
<comment type="similarity">
    <text evidence="3">Belongs to the DNA repair enzymes AP/ExoA family.</text>
</comment>
<proteinExistence type="inferred from homology"/>
<comment type="caution">
    <text evidence="8">The sequence shown here is derived from an EMBL/GenBank/DDBJ whole genome shotgun (WGS) entry which is preliminary data.</text>
</comment>
<dbReference type="EC" id="3.1.11.2" evidence="8"/>
<evidence type="ECO:0000313" key="9">
    <source>
        <dbReference type="Proteomes" id="UP001610063"/>
    </source>
</evidence>
<dbReference type="Proteomes" id="UP001610063">
    <property type="component" value="Unassembled WGS sequence"/>
</dbReference>
<dbReference type="NCBIfam" id="TIGR00633">
    <property type="entry name" value="xth"/>
    <property type="match status" value="1"/>
</dbReference>
<dbReference type="PROSITE" id="PS00727">
    <property type="entry name" value="AP_NUCLEASE_F1_2"/>
    <property type="match status" value="1"/>
</dbReference>
<dbReference type="InterPro" id="IPR005135">
    <property type="entry name" value="Endo/exonuclease/phosphatase"/>
</dbReference>
<dbReference type="RefSeq" id="WP_159582963.1">
    <property type="nucleotide sequence ID" value="NZ_JBIPKE010000019.1"/>
</dbReference>
<dbReference type="InterPro" id="IPR020847">
    <property type="entry name" value="AP_endonuclease_F1_BS"/>
</dbReference>
<protein>
    <submittedName>
        <fullName evidence="8">Exodeoxyribonuclease III</fullName>
        <ecNumber evidence="8">3.1.11.2</ecNumber>
    </submittedName>
</protein>
<comment type="cofactor">
    <cofactor evidence="1">
        <name>Mn(2+)</name>
        <dbReference type="ChEBI" id="CHEBI:29035"/>
    </cofactor>
</comment>
<evidence type="ECO:0000256" key="5">
    <source>
        <dbReference type="ARBA" id="ARBA00022801"/>
    </source>
</evidence>
<organism evidence="8 9">
    <name type="scientific">Marinoscillum luteum</name>
    <dbReference type="NCBI Taxonomy" id="861051"/>
    <lineage>
        <taxon>Bacteria</taxon>
        <taxon>Pseudomonadati</taxon>
        <taxon>Bacteroidota</taxon>
        <taxon>Cytophagia</taxon>
        <taxon>Cytophagales</taxon>
        <taxon>Reichenbachiellaceae</taxon>
        <taxon>Marinoscillum</taxon>
    </lineage>
</organism>